<dbReference type="Proteomes" id="UP000772434">
    <property type="component" value="Unassembled WGS sequence"/>
</dbReference>
<gene>
    <name evidence="2" type="ORF">BDP27DRAFT_1371637</name>
</gene>
<evidence type="ECO:0000313" key="2">
    <source>
        <dbReference type="EMBL" id="KAF9059310.1"/>
    </source>
</evidence>
<comment type="caution">
    <text evidence="2">The sequence shown here is derived from an EMBL/GenBank/DDBJ whole genome shotgun (WGS) entry which is preliminary data.</text>
</comment>
<evidence type="ECO:0000313" key="3">
    <source>
        <dbReference type="Proteomes" id="UP000772434"/>
    </source>
</evidence>
<proteinExistence type="predicted"/>
<evidence type="ECO:0000256" key="1">
    <source>
        <dbReference type="SAM" id="MobiDB-lite"/>
    </source>
</evidence>
<feature type="region of interest" description="Disordered" evidence="1">
    <location>
        <begin position="343"/>
        <end position="441"/>
    </location>
</feature>
<keyword evidence="3" id="KW-1185">Reference proteome</keyword>
<name>A0A9P5TXC0_9AGAR</name>
<dbReference type="AlphaFoldDB" id="A0A9P5TXC0"/>
<sequence length="579" mass="65226">MPFTEVRHIILQPGDCHTVVSTEEVQDTNSTRSGTEESKDTSSTVSSISPAASYLNATEVDNPIIPTTSLPPSGLCFAGSPNQKKYTYPHSGICLCILLSLHVGPALGSFLISVSINPERGPLLYNPETRKYRWMDDMQLDYPAQMTSDGTHSADVIHDIAATMLSYAGKTILLKGQYKIKYSMDESLKHTAKLQYCHDYAAKRCEHLACQKRQQHIPKLNQGVTDLEKWMANESHLQASEKEALRRLKLYGPSKRVQAQQQADEKEQSKIKRREDILQQEWDAWQESSRRRTARLIAQGVVDIWAGQLGIPKRENQTGHLISKTKVHTQIAGNIPLLCKNVQKGQPASGKSPYGPGNHRLAQDGLSVTRGPSAPQEHSDKVVQPRPEWKRSGRRAERQDQNRGNDIRNRLQGRGKGGTSVKLLATPPIHHQGCPRRRGSKVRGIAEIGPRNRRENSPSNEYRKSRPKVWPIKVSEMYIGRNKIENGVSELPEVVGTIGAMRDRERRTNLSKNGGHLQMNIFRSSSGMRDESCCRECHFDRPLDVIEKWNGRSFERIQLKDIVTHLDPHSAAVRRYALF</sequence>
<organism evidence="2 3">
    <name type="scientific">Rhodocollybia butyracea</name>
    <dbReference type="NCBI Taxonomy" id="206335"/>
    <lineage>
        <taxon>Eukaryota</taxon>
        <taxon>Fungi</taxon>
        <taxon>Dikarya</taxon>
        <taxon>Basidiomycota</taxon>
        <taxon>Agaricomycotina</taxon>
        <taxon>Agaricomycetes</taxon>
        <taxon>Agaricomycetidae</taxon>
        <taxon>Agaricales</taxon>
        <taxon>Marasmiineae</taxon>
        <taxon>Omphalotaceae</taxon>
        <taxon>Rhodocollybia</taxon>
    </lineage>
</organism>
<protein>
    <submittedName>
        <fullName evidence="2">Uncharacterized protein</fullName>
    </submittedName>
</protein>
<feature type="compositionally biased region" description="Polar residues" evidence="1">
    <location>
        <begin position="20"/>
        <end position="33"/>
    </location>
</feature>
<reference evidence="2" key="1">
    <citation type="submission" date="2020-11" db="EMBL/GenBank/DDBJ databases">
        <authorList>
            <consortium name="DOE Joint Genome Institute"/>
            <person name="Ahrendt S."/>
            <person name="Riley R."/>
            <person name="Andreopoulos W."/>
            <person name="Labutti K."/>
            <person name="Pangilinan J."/>
            <person name="Ruiz-Duenas F.J."/>
            <person name="Barrasa J.M."/>
            <person name="Sanchez-Garcia M."/>
            <person name="Camarero S."/>
            <person name="Miyauchi S."/>
            <person name="Serrano A."/>
            <person name="Linde D."/>
            <person name="Babiker R."/>
            <person name="Drula E."/>
            <person name="Ayuso-Fernandez I."/>
            <person name="Pacheco R."/>
            <person name="Padilla G."/>
            <person name="Ferreira P."/>
            <person name="Barriuso J."/>
            <person name="Kellner H."/>
            <person name="Castanera R."/>
            <person name="Alfaro M."/>
            <person name="Ramirez L."/>
            <person name="Pisabarro A.G."/>
            <person name="Kuo A."/>
            <person name="Tritt A."/>
            <person name="Lipzen A."/>
            <person name="He G."/>
            <person name="Yan M."/>
            <person name="Ng V."/>
            <person name="Cullen D."/>
            <person name="Martin F."/>
            <person name="Rosso M.-N."/>
            <person name="Henrissat B."/>
            <person name="Hibbett D."/>
            <person name="Martinez A.T."/>
            <person name="Grigoriev I.V."/>
        </authorList>
    </citation>
    <scope>NUCLEOTIDE SEQUENCE</scope>
    <source>
        <strain evidence="2">AH 40177</strain>
    </source>
</reference>
<feature type="region of interest" description="Disordered" evidence="1">
    <location>
        <begin position="20"/>
        <end position="46"/>
    </location>
</feature>
<feature type="compositionally biased region" description="Basic and acidic residues" evidence="1">
    <location>
        <begin position="377"/>
        <end position="409"/>
    </location>
</feature>
<dbReference type="EMBL" id="JADNRY010000311">
    <property type="protein sequence ID" value="KAF9059310.1"/>
    <property type="molecule type" value="Genomic_DNA"/>
</dbReference>
<accession>A0A9P5TXC0</accession>